<gene>
    <name evidence="1" type="ORF">J3U88_03000</name>
</gene>
<sequence length="423" mass="46449">MKRRHFLTAAGLSFARCAAVPLLARQPKRGRTQKNELKKLVVIFQRGGNDAINTLAPVGDREQQQRYRAMRPDLSIPNEHLLSLNPSPFFGFHPSLAPLSDIINAGKASFVHAVGYPSMNTSHFVAQSFLETAEPGNRRGSGWLNRFFAADPAARPFRALMVAANVSQTMTGPYTVPVSNNFGLLNMPLHGRLAANERDAYEHALRTLAVEGHDHRVPALKRTTESLLAMFDRFEDRNADSYQPANEAEYPETDLGYRLKHAAQMLKDEPSELNIEAVMVNHEGYDHHAAQVVPGQVTQGNHANLLADLSRGIQALYQDLGPDALDNVVVLVISEFGRTLHQNGSHGTDHGHASVAMVFGGANHGVALNGGADWPGLEGNHLPWRTDYRDIYSEILRGHLNAGDHEIRQAIPNHTPTPLGILG</sequence>
<evidence type="ECO:0000313" key="2">
    <source>
        <dbReference type="Proteomes" id="UP000664417"/>
    </source>
</evidence>
<evidence type="ECO:0000313" key="1">
    <source>
        <dbReference type="EMBL" id="MBO1317413.1"/>
    </source>
</evidence>
<dbReference type="InterPro" id="IPR010869">
    <property type="entry name" value="DUF1501"/>
</dbReference>
<keyword evidence="2" id="KW-1185">Reference proteome</keyword>
<dbReference type="AlphaFoldDB" id="A0A8J7U2M5"/>
<dbReference type="Pfam" id="PF07394">
    <property type="entry name" value="DUF1501"/>
    <property type="match status" value="1"/>
</dbReference>
<comment type="caution">
    <text evidence="1">The sequence shown here is derived from an EMBL/GenBank/DDBJ whole genome shotgun (WGS) entry which is preliminary data.</text>
</comment>
<proteinExistence type="predicted"/>
<protein>
    <submittedName>
        <fullName evidence="1">DUF1501 domain-containing protein</fullName>
    </submittedName>
</protein>
<dbReference type="PANTHER" id="PTHR43737">
    <property type="entry name" value="BLL7424 PROTEIN"/>
    <property type="match status" value="1"/>
</dbReference>
<dbReference type="RefSeq" id="WP_207856649.1">
    <property type="nucleotide sequence ID" value="NZ_JAFREP010000002.1"/>
</dbReference>
<dbReference type="PANTHER" id="PTHR43737:SF1">
    <property type="entry name" value="DUF1501 DOMAIN-CONTAINING PROTEIN"/>
    <property type="match status" value="1"/>
</dbReference>
<accession>A0A8J7U2M5</accession>
<name>A0A8J7U2M5_9BACT</name>
<dbReference type="EMBL" id="JAFREP010000002">
    <property type="protein sequence ID" value="MBO1317413.1"/>
    <property type="molecule type" value="Genomic_DNA"/>
</dbReference>
<reference evidence="1" key="1">
    <citation type="submission" date="2021-03" db="EMBL/GenBank/DDBJ databases">
        <authorList>
            <person name="Wang G."/>
        </authorList>
    </citation>
    <scope>NUCLEOTIDE SEQUENCE</scope>
    <source>
        <strain evidence="1">KCTC 12899</strain>
    </source>
</reference>
<dbReference type="Proteomes" id="UP000664417">
    <property type="component" value="Unassembled WGS sequence"/>
</dbReference>
<organism evidence="1 2">
    <name type="scientific">Acanthopleuribacter pedis</name>
    <dbReference type="NCBI Taxonomy" id="442870"/>
    <lineage>
        <taxon>Bacteria</taxon>
        <taxon>Pseudomonadati</taxon>
        <taxon>Acidobacteriota</taxon>
        <taxon>Holophagae</taxon>
        <taxon>Acanthopleuribacterales</taxon>
        <taxon>Acanthopleuribacteraceae</taxon>
        <taxon>Acanthopleuribacter</taxon>
    </lineage>
</organism>